<dbReference type="Gene3D" id="1.10.1060.10">
    <property type="entry name" value="Alpha-helical ferredoxin"/>
    <property type="match status" value="1"/>
</dbReference>
<dbReference type="Pfam" id="PF13534">
    <property type="entry name" value="Fer4_17"/>
    <property type="match status" value="1"/>
</dbReference>
<dbReference type="EMBL" id="CP000859">
    <property type="protein sequence ID" value="ABW66967.1"/>
    <property type="molecule type" value="Genomic_DNA"/>
</dbReference>
<sequence length="203" mass="22601">MTVSAIEVAPEVASPLITEVMERSGQNLLACYQCRRCAGACSVGDETDFFTPDRLIRAILLGDRQTVLNNELIWKCVSCYTCGIRCPNGIQTGRITETLKKMAKEAHLASPHPRVVHFHDAFVGSGVRWGRVNETEFMAVYEMKNTAADIKKMDFAAVIAEVTRQLKLAVAMFRLGRMHFGFLSAKGRGEIKQLHKKAKTTTH</sequence>
<dbReference type="GO" id="GO:0051536">
    <property type="term" value="F:iron-sulfur cluster binding"/>
    <property type="evidence" value="ECO:0007669"/>
    <property type="project" value="UniProtKB-KW"/>
</dbReference>
<evidence type="ECO:0000313" key="4">
    <source>
        <dbReference type="EMBL" id="ABW66967.1"/>
    </source>
</evidence>
<dbReference type="GO" id="GO:0046872">
    <property type="term" value="F:metal ion binding"/>
    <property type="evidence" value="ECO:0007669"/>
    <property type="project" value="UniProtKB-KW"/>
</dbReference>
<dbReference type="PROSITE" id="PS00198">
    <property type="entry name" value="4FE4S_FER_1"/>
    <property type="match status" value="1"/>
</dbReference>
<dbReference type="OrthoDB" id="5410318at2"/>
<dbReference type="PANTHER" id="PTHR43255:SF2">
    <property type="entry name" value="HETERODISULFIDE REDUCTASE RELATED PROTEIN"/>
    <property type="match status" value="1"/>
</dbReference>
<protein>
    <submittedName>
        <fullName evidence="4">Heterodisulfide reductase subunit C-like protein</fullName>
    </submittedName>
</protein>
<dbReference type="KEGG" id="dol:Dole_1161"/>
<name>A8ZXK9_DESOH</name>
<dbReference type="GO" id="GO:0005886">
    <property type="term" value="C:plasma membrane"/>
    <property type="evidence" value="ECO:0007669"/>
    <property type="project" value="TreeGrafter"/>
</dbReference>
<evidence type="ECO:0000256" key="1">
    <source>
        <dbReference type="ARBA" id="ARBA00022723"/>
    </source>
</evidence>
<dbReference type="HOGENOM" id="CLU_093432_1_0_7"/>
<dbReference type="SUPFAM" id="SSF46548">
    <property type="entry name" value="alpha-helical ferredoxin"/>
    <property type="match status" value="1"/>
</dbReference>
<dbReference type="RefSeq" id="WP_012174585.1">
    <property type="nucleotide sequence ID" value="NC_009943.1"/>
</dbReference>
<dbReference type="PANTHER" id="PTHR43255">
    <property type="entry name" value="IRON-SULFUR-BINDING OXIDOREDUCTASE FADF-RELATED-RELATED"/>
    <property type="match status" value="1"/>
</dbReference>
<dbReference type="AlphaFoldDB" id="A8ZXK9"/>
<gene>
    <name evidence="4" type="ordered locus">Dole_1161</name>
</gene>
<evidence type="ECO:0000256" key="3">
    <source>
        <dbReference type="ARBA" id="ARBA00023014"/>
    </source>
</evidence>
<dbReference type="InterPro" id="IPR051460">
    <property type="entry name" value="HdrC_iron-sulfur_subunit"/>
</dbReference>
<dbReference type="Proteomes" id="UP000008561">
    <property type="component" value="Chromosome"/>
</dbReference>
<dbReference type="InterPro" id="IPR009051">
    <property type="entry name" value="Helical_ferredxn"/>
</dbReference>
<reference evidence="4 5" key="1">
    <citation type="submission" date="2007-10" db="EMBL/GenBank/DDBJ databases">
        <title>Complete sequence of Desulfococcus oleovorans Hxd3.</title>
        <authorList>
            <consortium name="US DOE Joint Genome Institute"/>
            <person name="Copeland A."/>
            <person name="Lucas S."/>
            <person name="Lapidus A."/>
            <person name="Barry K."/>
            <person name="Glavina del Rio T."/>
            <person name="Dalin E."/>
            <person name="Tice H."/>
            <person name="Pitluck S."/>
            <person name="Kiss H."/>
            <person name="Brettin T."/>
            <person name="Bruce D."/>
            <person name="Detter J.C."/>
            <person name="Han C."/>
            <person name="Schmutz J."/>
            <person name="Larimer F."/>
            <person name="Land M."/>
            <person name="Hauser L."/>
            <person name="Kyrpides N."/>
            <person name="Kim E."/>
            <person name="Wawrik B."/>
            <person name="Richardson P."/>
        </authorList>
    </citation>
    <scope>NUCLEOTIDE SEQUENCE [LARGE SCALE GENOMIC DNA]</scope>
    <source>
        <strain evidence="5">DSM 6200 / JCM 39069 / Hxd3</strain>
    </source>
</reference>
<keyword evidence="5" id="KW-1185">Reference proteome</keyword>
<keyword evidence="1" id="KW-0479">Metal-binding</keyword>
<accession>A8ZXK9</accession>
<dbReference type="STRING" id="96561.Dole_1161"/>
<proteinExistence type="predicted"/>
<organism evidence="4 5">
    <name type="scientific">Desulfosudis oleivorans (strain DSM 6200 / JCM 39069 / Hxd3)</name>
    <name type="common">Desulfococcus oleovorans</name>
    <dbReference type="NCBI Taxonomy" id="96561"/>
    <lineage>
        <taxon>Bacteria</taxon>
        <taxon>Pseudomonadati</taxon>
        <taxon>Thermodesulfobacteriota</taxon>
        <taxon>Desulfobacteria</taxon>
        <taxon>Desulfobacterales</taxon>
        <taxon>Desulfosudaceae</taxon>
        <taxon>Desulfosudis</taxon>
    </lineage>
</organism>
<keyword evidence="2" id="KW-0408">Iron</keyword>
<evidence type="ECO:0000313" key="5">
    <source>
        <dbReference type="Proteomes" id="UP000008561"/>
    </source>
</evidence>
<evidence type="ECO:0000256" key="2">
    <source>
        <dbReference type="ARBA" id="ARBA00023004"/>
    </source>
</evidence>
<dbReference type="eggNOG" id="COG1150">
    <property type="taxonomic scope" value="Bacteria"/>
</dbReference>
<dbReference type="InterPro" id="IPR017900">
    <property type="entry name" value="4Fe4S_Fe_S_CS"/>
</dbReference>
<keyword evidence="3" id="KW-0411">Iron-sulfur</keyword>